<feature type="signal peptide" evidence="8">
    <location>
        <begin position="1"/>
        <end position="22"/>
    </location>
</feature>
<feature type="domain" description="POTRA" evidence="10">
    <location>
        <begin position="27"/>
        <end position="94"/>
    </location>
</feature>
<dbReference type="Proteomes" id="UP000191980">
    <property type="component" value="Unassembled WGS sequence"/>
</dbReference>
<dbReference type="Pfam" id="PF01103">
    <property type="entry name" value="Omp85"/>
    <property type="match status" value="1"/>
</dbReference>
<accession>A0A1V8M8L8</accession>
<dbReference type="NCBIfam" id="TIGR03303">
    <property type="entry name" value="OM_YaeT"/>
    <property type="match status" value="1"/>
</dbReference>
<dbReference type="GO" id="GO:1990063">
    <property type="term" value="C:Bam protein complex"/>
    <property type="evidence" value="ECO:0007669"/>
    <property type="project" value="TreeGrafter"/>
</dbReference>
<evidence type="ECO:0000256" key="9">
    <source>
        <dbReference type="NCBIfam" id="TIGR03303"/>
    </source>
</evidence>
<comment type="subcellular location">
    <subcellularLocation>
        <location evidence="8">Cell outer membrane</location>
    </subcellularLocation>
    <subcellularLocation>
        <location evidence="1">Membrane</location>
    </subcellularLocation>
</comment>
<keyword evidence="7 8" id="KW-0998">Cell outer membrane</keyword>
<dbReference type="PIRSF" id="PIRSF006076">
    <property type="entry name" value="OM_assembly_OMP85"/>
    <property type="match status" value="1"/>
</dbReference>
<name>A0A1V8M8L8_9GAMM</name>
<dbReference type="Pfam" id="PF07244">
    <property type="entry name" value="POTRA"/>
    <property type="match status" value="4"/>
</dbReference>
<evidence type="ECO:0000256" key="6">
    <source>
        <dbReference type="ARBA" id="ARBA00023136"/>
    </source>
</evidence>
<evidence type="ECO:0000313" key="11">
    <source>
        <dbReference type="EMBL" id="OQK17887.1"/>
    </source>
</evidence>
<dbReference type="RefSeq" id="WP_080523310.1">
    <property type="nucleotide sequence ID" value="NZ_LPUF01000001.1"/>
</dbReference>
<feature type="domain" description="POTRA" evidence="10">
    <location>
        <begin position="350"/>
        <end position="424"/>
    </location>
</feature>
<gene>
    <name evidence="8" type="primary">bamA</name>
    <name evidence="11" type="ORF">AU255_08505</name>
</gene>
<evidence type="ECO:0000256" key="4">
    <source>
        <dbReference type="ARBA" id="ARBA00022729"/>
    </source>
</evidence>
<dbReference type="InterPro" id="IPR010827">
    <property type="entry name" value="BamA/TamA_POTRA"/>
</dbReference>
<dbReference type="AlphaFoldDB" id="A0A1V8M8L8"/>
<comment type="subunit">
    <text evidence="8">Part of the Bam complex.</text>
</comment>
<evidence type="ECO:0000256" key="3">
    <source>
        <dbReference type="ARBA" id="ARBA00022692"/>
    </source>
</evidence>
<keyword evidence="3 8" id="KW-0812">Transmembrane</keyword>
<dbReference type="Gene3D" id="2.40.160.50">
    <property type="entry name" value="membrane protein fhac: a member of the omp85/tpsb transporter family"/>
    <property type="match status" value="1"/>
</dbReference>
<dbReference type="PANTHER" id="PTHR12815:SF23">
    <property type="entry name" value="OUTER MEMBRANE PROTEIN ASSEMBLY FACTOR BAMA"/>
    <property type="match status" value="1"/>
</dbReference>
<dbReference type="InterPro" id="IPR039910">
    <property type="entry name" value="D15-like"/>
</dbReference>
<keyword evidence="6 8" id="KW-0472">Membrane</keyword>
<evidence type="ECO:0000256" key="8">
    <source>
        <dbReference type="HAMAP-Rule" id="MF_01430"/>
    </source>
</evidence>
<keyword evidence="12" id="KW-1185">Reference proteome</keyword>
<dbReference type="InterPro" id="IPR023707">
    <property type="entry name" value="OM_assembly_BamA"/>
</dbReference>
<reference evidence="11 12" key="1">
    <citation type="submission" date="2015-12" db="EMBL/GenBank/DDBJ databases">
        <authorList>
            <person name="Shamseldin A."/>
            <person name="Moawad H."/>
            <person name="Abd El-Rahim W.M."/>
            <person name="Sadowsky M.J."/>
        </authorList>
    </citation>
    <scope>NUCLEOTIDE SEQUENCE [LARGE SCALE GENOMIC DNA]</scope>
    <source>
        <strain evidence="11 12">WF1</strain>
    </source>
</reference>
<feature type="chain" id="PRO_5013412091" description="Outer membrane protein assembly factor BamA" evidence="8">
    <location>
        <begin position="23"/>
        <end position="788"/>
    </location>
</feature>
<dbReference type="EMBL" id="LPUF01000001">
    <property type="protein sequence ID" value="OQK17887.1"/>
    <property type="molecule type" value="Genomic_DNA"/>
</dbReference>
<evidence type="ECO:0000256" key="5">
    <source>
        <dbReference type="ARBA" id="ARBA00022737"/>
    </source>
</evidence>
<evidence type="ECO:0000256" key="7">
    <source>
        <dbReference type="ARBA" id="ARBA00023237"/>
    </source>
</evidence>
<keyword evidence="4 8" id="KW-0732">Signal</keyword>
<sequence precursor="true">MKFKFFLPICLLLLSLSSIVHGEEQGFIVQDIRVTGLQRISVGTVFNYLPVNIGEKLLNKNIAPAIRALFKTGFFRDISMRQEGGVLVIEVVERPSIAEIKIEGNDDLKTDDLLTALTSIGLAKGTVFNRQILDKVEQELRRQYFSHGKYSLKIDTKVIPLERNRVSININISEGAVAKIKSIDIIGNKAFTEKDLLKNFELSTTGILSFYTKDDQYSKQKLSADLERLRSYYLDRGYINFTIKSTQVSITSDKKDIYVVVNVEEGDIFTLGSVKLSGNLVVPPEELIALLQVGPTEVFSRKNATLTSKAISDRLGEEGYAFANVNMVPDIHNDTKTVDMTFFIDPADRAYVRRISMHGNLKTRDAVLRREMRQMEGAWASSVKIERSKARLSRLGYFDNVGIETPKVPGTRDQLDLNFSVTEKSSGNLMAGIGYSQTQGIIYNASVTQDNIFGSGKRVSLNFNKSDVSTLYSLGFTNPYFTRDGVSLGYNFLYKKTDGAAANISNYLTDIISGGVNFGFPINENQRINLGIDIKHTTIKEGDFAPPELPLWIEQNGSSFLTFPITLGWVRDTLDKPIFPTEGSQQRLSGLVTIPGSDLTYYKVSAKDQHYFSIAKDLVIKVMGSFAYGNGYGDTESLPFFDNYFGGGVNSVRGWRDNTLGPQDHCNPPVTDNPCGTGEARPYGGNIKIIGNTELIFPIPFMSDVESVRLMAFFDIGSIQGPYTQQNANGDLETVTPGFSFSDFRYSTGLAAKWLSPFGALQVSYAIPLNDQEGDQIQAFQFSFGSQF</sequence>
<dbReference type="FunFam" id="3.10.20.310:FF:000002">
    <property type="entry name" value="Outer membrane protein assembly factor BamA"/>
    <property type="match status" value="1"/>
</dbReference>
<comment type="similarity">
    <text evidence="8">Belongs to the BamA family.</text>
</comment>
<dbReference type="PROSITE" id="PS51779">
    <property type="entry name" value="POTRA"/>
    <property type="match status" value="5"/>
</dbReference>
<keyword evidence="2 8" id="KW-1134">Transmembrane beta strand</keyword>
<dbReference type="InterPro" id="IPR000184">
    <property type="entry name" value="Bac_surfAg_D15"/>
</dbReference>
<evidence type="ECO:0000256" key="1">
    <source>
        <dbReference type="ARBA" id="ARBA00004370"/>
    </source>
</evidence>
<dbReference type="GO" id="GO:0043165">
    <property type="term" value="P:Gram-negative-bacterium-type cell outer membrane assembly"/>
    <property type="evidence" value="ECO:0007669"/>
    <property type="project" value="UniProtKB-UniRule"/>
</dbReference>
<proteinExistence type="inferred from homology"/>
<dbReference type="OrthoDB" id="9803054at2"/>
<organism evidence="11 12">
    <name type="scientific">Methyloprofundus sedimenti</name>
    <dbReference type="NCBI Taxonomy" id="1420851"/>
    <lineage>
        <taxon>Bacteria</taxon>
        <taxon>Pseudomonadati</taxon>
        <taxon>Pseudomonadota</taxon>
        <taxon>Gammaproteobacteria</taxon>
        <taxon>Methylococcales</taxon>
        <taxon>Methylococcaceae</taxon>
        <taxon>Methyloprofundus</taxon>
    </lineage>
</organism>
<keyword evidence="5 8" id="KW-0677">Repeat</keyword>
<dbReference type="GO" id="GO:0051205">
    <property type="term" value="P:protein insertion into membrane"/>
    <property type="evidence" value="ECO:0007669"/>
    <property type="project" value="UniProtKB-UniRule"/>
</dbReference>
<dbReference type="PANTHER" id="PTHR12815">
    <property type="entry name" value="SORTING AND ASSEMBLY MACHINERY SAMM50 PROTEIN FAMILY MEMBER"/>
    <property type="match status" value="1"/>
</dbReference>
<feature type="domain" description="POTRA" evidence="10">
    <location>
        <begin position="178"/>
        <end position="266"/>
    </location>
</feature>
<evidence type="ECO:0000259" key="10">
    <source>
        <dbReference type="PROSITE" id="PS51779"/>
    </source>
</evidence>
<feature type="domain" description="POTRA" evidence="10">
    <location>
        <begin position="95"/>
        <end position="175"/>
    </location>
</feature>
<evidence type="ECO:0000313" key="12">
    <source>
        <dbReference type="Proteomes" id="UP000191980"/>
    </source>
</evidence>
<dbReference type="Gene3D" id="3.10.20.310">
    <property type="entry name" value="membrane protein fhac"/>
    <property type="match status" value="5"/>
</dbReference>
<dbReference type="InterPro" id="IPR034746">
    <property type="entry name" value="POTRA"/>
</dbReference>
<feature type="domain" description="POTRA" evidence="10">
    <location>
        <begin position="269"/>
        <end position="347"/>
    </location>
</feature>
<comment type="caution">
    <text evidence="11">The sequence shown here is derived from an EMBL/GenBank/DDBJ whole genome shotgun (WGS) entry which is preliminary data.</text>
</comment>
<protein>
    <recommendedName>
        <fullName evidence="8 9">Outer membrane protein assembly factor BamA</fullName>
    </recommendedName>
</protein>
<dbReference type="HAMAP" id="MF_01430">
    <property type="entry name" value="OM_assembly_BamA"/>
    <property type="match status" value="1"/>
</dbReference>
<dbReference type="STRING" id="1420851.AU255_08505"/>
<evidence type="ECO:0000256" key="2">
    <source>
        <dbReference type="ARBA" id="ARBA00022452"/>
    </source>
</evidence>
<comment type="function">
    <text evidence="8">Part of the outer membrane protein assembly complex, which is involved in assembly and insertion of beta-barrel proteins into the outer membrane.</text>
</comment>